<dbReference type="eggNOG" id="ENOG502SVPV">
    <property type="taxonomic scope" value="Eukaryota"/>
</dbReference>
<dbReference type="OMA" id="WIRDSQK"/>
<evidence type="ECO:0000313" key="1">
    <source>
        <dbReference type="EMBL" id="EHK23029.1"/>
    </source>
</evidence>
<dbReference type="InParanoid" id="G9MST0"/>
<sequence length="354" mass="39496">MSVSPFGSNDNTISVINDRKELVFCFIAERGSRDAYAKAMAAAGLFLSVAGVAAWPAPIDAGLQIGIKGLHLAGRFASDSFHTTEGSDTTSRALFFNDVLKWIPNERKVGIILLFHVSVRGTQLKISRLTKEASPGIYQVGTIIDGNCDDKRDIYTVNLVGALKLTPRRYISFPDMVPHGIITKSTDWTKIPEPGSGILFDTSGLLQEYYPQKKENHEKDLFAKCTFEYRKDYIMTLVQGESDVIGGNLSVVNLPDEKNTIVLKMQGWKCNYLGNRIGNALDNEFEKVLELIRDNKGHWGYQWIRDSQKRNYGDVYALSVPHDGDSLSHSPTSQLFFVIDDKAWTYALNVSKAE</sequence>
<dbReference type="VEuPathDB" id="FungiDB:TRIVIDRAFT_201294"/>
<evidence type="ECO:0000313" key="2">
    <source>
        <dbReference type="Proteomes" id="UP000007115"/>
    </source>
</evidence>
<dbReference type="EMBL" id="ABDF02000006">
    <property type="protein sequence ID" value="EHK23029.1"/>
    <property type="molecule type" value="Genomic_DNA"/>
</dbReference>
<gene>
    <name evidence="1" type="ORF">TRIVIDRAFT_201294</name>
</gene>
<proteinExistence type="predicted"/>
<name>G9MST0_HYPVG</name>
<protein>
    <submittedName>
        <fullName evidence="1">Uncharacterized protein</fullName>
    </submittedName>
</protein>
<dbReference type="HOGENOM" id="CLU_783162_0_0_1"/>
<accession>G9MST0</accession>
<organism evidence="1 2">
    <name type="scientific">Hypocrea virens (strain Gv29-8 / FGSC 10586)</name>
    <name type="common">Gliocladium virens</name>
    <name type="synonym">Trichoderma virens</name>
    <dbReference type="NCBI Taxonomy" id="413071"/>
    <lineage>
        <taxon>Eukaryota</taxon>
        <taxon>Fungi</taxon>
        <taxon>Dikarya</taxon>
        <taxon>Ascomycota</taxon>
        <taxon>Pezizomycotina</taxon>
        <taxon>Sordariomycetes</taxon>
        <taxon>Hypocreomycetidae</taxon>
        <taxon>Hypocreales</taxon>
        <taxon>Hypocreaceae</taxon>
        <taxon>Trichoderma</taxon>
    </lineage>
</organism>
<dbReference type="GeneID" id="25790138"/>
<dbReference type="AlphaFoldDB" id="G9MST0"/>
<dbReference type="Proteomes" id="UP000007115">
    <property type="component" value="Unassembled WGS sequence"/>
</dbReference>
<comment type="caution">
    <text evidence="1">The sequence shown here is derived from an EMBL/GenBank/DDBJ whole genome shotgun (WGS) entry which is preliminary data.</text>
</comment>
<dbReference type="RefSeq" id="XP_013957229.1">
    <property type="nucleotide sequence ID" value="XM_014101754.1"/>
</dbReference>
<keyword evidence="2" id="KW-1185">Reference proteome</keyword>
<reference evidence="1 2" key="1">
    <citation type="journal article" date="2011" name="Genome Biol.">
        <title>Comparative genome sequence analysis underscores mycoparasitism as the ancestral life style of Trichoderma.</title>
        <authorList>
            <person name="Kubicek C.P."/>
            <person name="Herrera-Estrella A."/>
            <person name="Seidl-Seiboth V."/>
            <person name="Martinez D.A."/>
            <person name="Druzhinina I.S."/>
            <person name="Thon M."/>
            <person name="Zeilinger S."/>
            <person name="Casas-Flores S."/>
            <person name="Horwitz B.A."/>
            <person name="Mukherjee P.K."/>
            <person name="Mukherjee M."/>
            <person name="Kredics L."/>
            <person name="Alcaraz L.D."/>
            <person name="Aerts A."/>
            <person name="Antal Z."/>
            <person name="Atanasova L."/>
            <person name="Cervantes-Badillo M.G."/>
            <person name="Challacombe J."/>
            <person name="Chertkov O."/>
            <person name="McCluskey K."/>
            <person name="Coulpier F."/>
            <person name="Deshpande N."/>
            <person name="von Doehren H."/>
            <person name="Ebbole D.J."/>
            <person name="Esquivel-Naranjo E.U."/>
            <person name="Fekete E."/>
            <person name="Flipphi M."/>
            <person name="Glaser F."/>
            <person name="Gomez-Rodriguez E.Y."/>
            <person name="Gruber S."/>
            <person name="Han C."/>
            <person name="Henrissat B."/>
            <person name="Hermosa R."/>
            <person name="Hernandez-Onate M."/>
            <person name="Karaffa L."/>
            <person name="Kosti I."/>
            <person name="Le Crom S."/>
            <person name="Lindquist E."/>
            <person name="Lucas S."/>
            <person name="Luebeck M."/>
            <person name="Luebeck P.S."/>
            <person name="Margeot A."/>
            <person name="Metz B."/>
            <person name="Misra M."/>
            <person name="Nevalainen H."/>
            <person name="Omann M."/>
            <person name="Packer N."/>
            <person name="Perrone G."/>
            <person name="Uresti-Rivera E.E."/>
            <person name="Salamov A."/>
            <person name="Schmoll M."/>
            <person name="Seiboth B."/>
            <person name="Shapiro H."/>
            <person name="Sukno S."/>
            <person name="Tamayo-Ramos J.A."/>
            <person name="Tisch D."/>
            <person name="Wiest A."/>
            <person name="Wilkinson H.H."/>
            <person name="Zhang M."/>
            <person name="Coutinho P.M."/>
            <person name="Kenerley C.M."/>
            <person name="Monte E."/>
            <person name="Baker S.E."/>
            <person name="Grigoriev I.V."/>
        </authorList>
    </citation>
    <scope>NUCLEOTIDE SEQUENCE [LARGE SCALE GENOMIC DNA]</scope>
    <source>
        <strain evidence="2">Gv29-8 / FGSC 10586</strain>
    </source>
</reference>
<dbReference type="OrthoDB" id="4884600at2759"/>